<dbReference type="InterPro" id="IPR006669">
    <property type="entry name" value="MgtE_transporter"/>
</dbReference>
<dbReference type="InterPro" id="IPR000644">
    <property type="entry name" value="CBS_dom"/>
</dbReference>
<name>A0A7V3PU99_UNCW3</name>
<dbReference type="Pfam" id="PF00571">
    <property type="entry name" value="CBS"/>
    <property type="match status" value="2"/>
</dbReference>
<keyword evidence="9" id="KW-1003">Cell membrane</keyword>
<evidence type="ECO:0000256" key="2">
    <source>
        <dbReference type="ARBA" id="ARBA00009749"/>
    </source>
</evidence>
<dbReference type="GO" id="GO:0015095">
    <property type="term" value="F:magnesium ion transmembrane transporter activity"/>
    <property type="evidence" value="ECO:0007669"/>
    <property type="project" value="UniProtKB-UniRule"/>
</dbReference>
<evidence type="ECO:0000256" key="1">
    <source>
        <dbReference type="ARBA" id="ARBA00004141"/>
    </source>
</evidence>
<gene>
    <name evidence="11" type="primary">mgtE</name>
    <name evidence="11" type="ORF">ENX16_06115</name>
</gene>
<dbReference type="AlphaFoldDB" id="A0A7V3PU99"/>
<comment type="subcellular location">
    <subcellularLocation>
        <location evidence="9">Cell membrane</location>
        <topology evidence="9">Multi-pass membrane protein</topology>
    </subcellularLocation>
    <subcellularLocation>
        <location evidence="1">Membrane</location>
        <topology evidence="1">Multi-pass membrane protein</topology>
    </subcellularLocation>
</comment>
<keyword evidence="9" id="KW-0479">Metal-binding</keyword>
<proteinExistence type="inferred from homology"/>
<evidence type="ECO:0000256" key="6">
    <source>
        <dbReference type="ARBA" id="ARBA00022989"/>
    </source>
</evidence>
<dbReference type="InterPro" id="IPR038076">
    <property type="entry name" value="MgtE_N_sf"/>
</dbReference>
<dbReference type="PANTHER" id="PTHR43773:SF1">
    <property type="entry name" value="MAGNESIUM TRANSPORTER MGTE"/>
    <property type="match status" value="1"/>
</dbReference>
<dbReference type="GO" id="GO:0046872">
    <property type="term" value="F:metal ion binding"/>
    <property type="evidence" value="ECO:0007669"/>
    <property type="project" value="UniProtKB-KW"/>
</dbReference>
<dbReference type="SUPFAM" id="SSF54631">
    <property type="entry name" value="CBS-domain pair"/>
    <property type="match status" value="1"/>
</dbReference>
<evidence type="ECO:0000256" key="3">
    <source>
        <dbReference type="ARBA" id="ARBA00022448"/>
    </source>
</evidence>
<dbReference type="Pfam" id="PF01769">
    <property type="entry name" value="MgtE"/>
    <property type="match status" value="1"/>
</dbReference>
<comment type="caution">
    <text evidence="9">Lacks conserved residue(s) required for the propagation of feature annotation.</text>
</comment>
<dbReference type="EMBL" id="DTMZ01000143">
    <property type="protein sequence ID" value="HGD13634.1"/>
    <property type="molecule type" value="Genomic_DNA"/>
</dbReference>
<dbReference type="SUPFAM" id="SSF161093">
    <property type="entry name" value="MgtE membrane domain-like"/>
    <property type="match status" value="1"/>
</dbReference>
<keyword evidence="8" id="KW-0129">CBS domain</keyword>
<dbReference type="CDD" id="cd04606">
    <property type="entry name" value="CBS_pair_Mg_transporter"/>
    <property type="match status" value="1"/>
</dbReference>
<evidence type="ECO:0000256" key="8">
    <source>
        <dbReference type="PROSITE-ProRule" id="PRU00703"/>
    </source>
</evidence>
<evidence type="ECO:0000256" key="4">
    <source>
        <dbReference type="ARBA" id="ARBA00022692"/>
    </source>
</evidence>
<evidence type="ECO:0000256" key="7">
    <source>
        <dbReference type="ARBA" id="ARBA00023136"/>
    </source>
</evidence>
<evidence type="ECO:0000256" key="9">
    <source>
        <dbReference type="RuleBase" id="RU362011"/>
    </source>
</evidence>
<accession>A0A7V3PU99</accession>
<keyword evidence="4 9" id="KW-0812">Transmembrane</keyword>
<feature type="transmembrane region" description="Helical" evidence="9">
    <location>
        <begin position="298"/>
        <end position="319"/>
    </location>
</feature>
<comment type="function">
    <text evidence="9">Acts as a magnesium transporter.</text>
</comment>
<dbReference type="PANTHER" id="PTHR43773">
    <property type="entry name" value="MAGNESIUM TRANSPORTER MGTE"/>
    <property type="match status" value="1"/>
</dbReference>
<keyword evidence="7 9" id="KW-0472">Membrane</keyword>
<evidence type="ECO:0000259" key="10">
    <source>
        <dbReference type="PROSITE" id="PS51371"/>
    </source>
</evidence>
<dbReference type="SMART" id="SM00116">
    <property type="entry name" value="CBS"/>
    <property type="match status" value="2"/>
</dbReference>
<feature type="transmembrane region" description="Helical" evidence="9">
    <location>
        <begin position="398"/>
        <end position="424"/>
    </location>
</feature>
<feature type="domain" description="CBS" evidence="10">
    <location>
        <begin position="208"/>
        <end position="264"/>
    </location>
</feature>
<keyword evidence="6 9" id="KW-1133">Transmembrane helix</keyword>
<dbReference type="InterPro" id="IPR006668">
    <property type="entry name" value="Mg_transptr_MgtE_intracell_dom"/>
</dbReference>
<dbReference type="SMART" id="SM00924">
    <property type="entry name" value="MgtE_N"/>
    <property type="match status" value="1"/>
</dbReference>
<dbReference type="Gene3D" id="1.10.357.20">
    <property type="entry name" value="SLC41 divalent cation transporters, integral membrane domain"/>
    <property type="match status" value="1"/>
</dbReference>
<dbReference type="Gene3D" id="3.10.580.10">
    <property type="entry name" value="CBS-domain"/>
    <property type="match status" value="1"/>
</dbReference>
<evidence type="ECO:0000256" key="5">
    <source>
        <dbReference type="ARBA" id="ARBA00022842"/>
    </source>
</evidence>
<keyword evidence="3 9" id="KW-0813">Transport</keyword>
<feature type="transmembrane region" description="Helical" evidence="9">
    <location>
        <begin position="372"/>
        <end position="392"/>
    </location>
</feature>
<dbReference type="Pfam" id="PF03448">
    <property type="entry name" value="MgtE_N"/>
    <property type="match status" value="1"/>
</dbReference>
<comment type="similarity">
    <text evidence="2 9">Belongs to the SLC41A transporter family.</text>
</comment>
<protein>
    <recommendedName>
        <fullName evidence="9">Magnesium transporter MgtE</fullName>
    </recommendedName>
</protein>
<dbReference type="NCBIfam" id="TIGR00400">
    <property type="entry name" value="mgtE"/>
    <property type="match status" value="1"/>
</dbReference>
<evidence type="ECO:0000313" key="11">
    <source>
        <dbReference type="EMBL" id="HGD13634.1"/>
    </source>
</evidence>
<dbReference type="InterPro" id="IPR046342">
    <property type="entry name" value="CBS_dom_sf"/>
</dbReference>
<comment type="caution">
    <text evidence="11">The sequence shown here is derived from an EMBL/GenBank/DDBJ whole genome shotgun (WGS) entry which is preliminary data.</text>
</comment>
<comment type="subunit">
    <text evidence="9">Homodimer.</text>
</comment>
<reference evidence="11" key="1">
    <citation type="journal article" date="2020" name="mSystems">
        <title>Genome- and Community-Level Interaction Insights into Carbon Utilization and Element Cycling Functions of Hydrothermarchaeota in Hydrothermal Sediment.</title>
        <authorList>
            <person name="Zhou Z."/>
            <person name="Liu Y."/>
            <person name="Xu W."/>
            <person name="Pan J."/>
            <person name="Luo Z.H."/>
            <person name="Li M."/>
        </authorList>
    </citation>
    <scope>NUCLEOTIDE SEQUENCE [LARGE SCALE GENOMIC DNA]</scope>
    <source>
        <strain evidence="11">SpSt-914</strain>
    </source>
</reference>
<dbReference type="InterPro" id="IPR006667">
    <property type="entry name" value="SLC41_membr_dom"/>
</dbReference>
<dbReference type="GO" id="GO:0005886">
    <property type="term" value="C:plasma membrane"/>
    <property type="evidence" value="ECO:0007669"/>
    <property type="project" value="UniProtKB-SubCell"/>
</dbReference>
<dbReference type="PROSITE" id="PS51371">
    <property type="entry name" value="CBS"/>
    <property type="match status" value="2"/>
</dbReference>
<feature type="transmembrane region" description="Helical" evidence="9">
    <location>
        <begin position="436"/>
        <end position="459"/>
    </location>
</feature>
<keyword evidence="5 9" id="KW-0460">Magnesium</keyword>
<dbReference type="SUPFAM" id="SSF158791">
    <property type="entry name" value="MgtE N-terminal domain-like"/>
    <property type="match status" value="1"/>
</dbReference>
<sequence length="463" mass="51579">MPERKRLNILKQLLEPELRELIRHRDWHALKDVLSFWPAPDIAELLSSLRDPDAVILFRLLPRNLQSEVFAELDPDTQLTLIRNLTDEQVKSLIAELAPDDRTELFEDLPPELIQRALNLLSPEDRRETLLSLGFPENSVGRLLTPDYVSIPANWTVRQALEHIRKNGVDAETINTVYVVDEKNHLIDDIPLRKLILASPEERIENLMDNQFISVEATVDQEEAARIMERYDLLALPVVNPEGVLLGIVTVDDILNILREEQTEDITKISGIHPGKIDLTFITKLREDPLRLLYRSRVIWLLALLLMDLITGGIIQGFSELLAKYVVLVTFLPVLVDTAGNAGSQSATLVIRALAVGTVKMKDWLYLVGKELLVATVLGMTMGLGISIMGFVRGGIKIAPVVVLAMLINVIIGSIIGISLPFIFTKLKKDPATASTPLITTLADIFGTAIYLGIAYLILGKPA</sequence>
<organism evidence="11">
    <name type="scientific">candidate division WOR-3 bacterium</name>
    <dbReference type="NCBI Taxonomy" id="2052148"/>
    <lineage>
        <taxon>Bacteria</taxon>
        <taxon>Bacteria division WOR-3</taxon>
    </lineage>
</organism>
<dbReference type="Gene3D" id="1.25.60.10">
    <property type="entry name" value="MgtE N-terminal domain-like"/>
    <property type="match status" value="1"/>
</dbReference>
<dbReference type="InterPro" id="IPR036739">
    <property type="entry name" value="SLC41_membr_dom_sf"/>
</dbReference>
<feature type="domain" description="CBS" evidence="10">
    <location>
        <begin position="144"/>
        <end position="205"/>
    </location>
</feature>